<feature type="region of interest" description="Disordered" evidence="1">
    <location>
        <begin position="429"/>
        <end position="454"/>
    </location>
</feature>
<feature type="compositionally biased region" description="Basic and acidic residues" evidence="1">
    <location>
        <begin position="327"/>
        <end position="339"/>
    </location>
</feature>
<organism evidence="3 4">
    <name type="scientific">Allacma fusca</name>
    <dbReference type="NCBI Taxonomy" id="39272"/>
    <lineage>
        <taxon>Eukaryota</taxon>
        <taxon>Metazoa</taxon>
        <taxon>Ecdysozoa</taxon>
        <taxon>Arthropoda</taxon>
        <taxon>Hexapoda</taxon>
        <taxon>Collembola</taxon>
        <taxon>Symphypleona</taxon>
        <taxon>Sminthuridae</taxon>
        <taxon>Allacma</taxon>
    </lineage>
</organism>
<keyword evidence="2" id="KW-0732">Signal</keyword>
<dbReference type="AlphaFoldDB" id="A0A8J2L3T4"/>
<evidence type="ECO:0000313" key="4">
    <source>
        <dbReference type="Proteomes" id="UP000708208"/>
    </source>
</evidence>
<feature type="compositionally biased region" description="Polar residues" evidence="1">
    <location>
        <begin position="248"/>
        <end position="301"/>
    </location>
</feature>
<dbReference type="Proteomes" id="UP000708208">
    <property type="component" value="Unassembled WGS sequence"/>
</dbReference>
<feature type="region of interest" description="Disordered" evidence="1">
    <location>
        <begin position="248"/>
        <end position="302"/>
    </location>
</feature>
<feature type="region of interest" description="Disordered" evidence="1">
    <location>
        <begin position="316"/>
        <end position="339"/>
    </location>
</feature>
<gene>
    <name evidence="3" type="ORF">AFUS01_LOCUS25748</name>
</gene>
<protein>
    <submittedName>
        <fullName evidence="3">Uncharacterized protein</fullName>
    </submittedName>
</protein>
<comment type="caution">
    <text evidence="3">The sequence shown here is derived from an EMBL/GenBank/DDBJ whole genome shotgun (WGS) entry which is preliminary data.</text>
</comment>
<accession>A0A8J2L3T4</accession>
<evidence type="ECO:0000313" key="3">
    <source>
        <dbReference type="EMBL" id="CAG7815043.1"/>
    </source>
</evidence>
<proteinExistence type="predicted"/>
<name>A0A8J2L3T4_9HEXA</name>
<feature type="region of interest" description="Disordered" evidence="1">
    <location>
        <begin position="501"/>
        <end position="529"/>
    </location>
</feature>
<dbReference type="EMBL" id="CAJVCH010334056">
    <property type="protein sequence ID" value="CAG7815043.1"/>
    <property type="molecule type" value="Genomic_DNA"/>
</dbReference>
<sequence length="548" mass="56893">MTTQVILSFALLFLTTLINCAPLSDEANREGRQWNHGYDYSIYRPFPSPFAAFQARIRPTYFGNRVFSSFPNSGNADSRAYGMTYSYGSPGRYSGSIVSNRWSGTGAQSGSHSSVSTGSFSSANGINSYGTAGTRLSTEFGTFPGLLIGNGQLFNPGFGSSISGIGFSGSQFASGGGFVGIQSRVSGGGFSGLVHSGSVSNSGYSDFPEQPNVISNTQTTATKNGNPVNSANSVANMENSGIQGATTTNVKAASKTMSEGKGYSTSSTHSEAQGYSDGDTGTVNANVDTQSTSKGTASSESIGDADALAKGTTIGGKIRTNSNVTTDSKHEMNVSQDGREIVRSSSVESHAGGEKMRPASYTHVYNSGPIPDAAEKVAQPEPNPAQNVPSSISIPITQVAQPAPALANAAEPNVASINAVERDVAVANNNQQNIPDMKTGPTNAETPSGDSENIVKPTNLQSEKDNISESQKLGGQTVTNAGPQNQALINAVPTLSASDIRAVEDPPSGDANPDGNEDSAQGNDLSDDYLIKVKQQPKLKNLEAQRLT</sequence>
<reference evidence="3" key="1">
    <citation type="submission" date="2021-06" db="EMBL/GenBank/DDBJ databases">
        <authorList>
            <person name="Hodson N. C."/>
            <person name="Mongue J. A."/>
            <person name="Jaron S. K."/>
        </authorList>
    </citation>
    <scope>NUCLEOTIDE SEQUENCE</scope>
</reference>
<evidence type="ECO:0000256" key="2">
    <source>
        <dbReference type="SAM" id="SignalP"/>
    </source>
</evidence>
<feature type="signal peptide" evidence="2">
    <location>
        <begin position="1"/>
        <end position="20"/>
    </location>
</feature>
<keyword evidence="4" id="KW-1185">Reference proteome</keyword>
<evidence type="ECO:0000256" key="1">
    <source>
        <dbReference type="SAM" id="MobiDB-lite"/>
    </source>
</evidence>
<feature type="chain" id="PRO_5035248884" evidence="2">
    <location>
        <begin position="21"/>
        <end position="548"/>
    </location>
</feature>